<evidence type="ECO:0000256" key="4">
    <source>
        <dbReference type="ARBA" id="ARBA00023038"/>
    </source>
</evidence>
<dbReference type="CDD" id="cd08368">
    <property type="entry name" value="LIM"/>
    <property type="match status" value="1"/>
</dbReference>
<evidence type="ECO:0000259" key="7">
    <source>
        <dbReference type="PROSITE" id="PS50023"/>
    </source>
</evidence>
<dbReference type="GO" id="GO:0005634">
    <property type="term" value="C:nucleus"/>
    <property type="evidence" value="ECO:0007669"/>
    <property type="project" value="TreeGrafter"/>
</dbReference>
<keyword evidence="2" id="KW-0677">Repeat</keyword>
<feature type="domain" description="LIM zinc-binding" evidence="7">
    <location>
        <begin position="840"/>
        <end position="898"/>
    </location>
</feature>
<feature type="compositionally biased region" description="Basic and acidic residues" evidence="6">
    <location>
        <begin position="323"/>
        <end position="334"/>
    </location>
</feature>
<feature type="compositionally biased region" description="Low complexity" evidence="6">
    <location>
        <begin position="61"/>
        <end position="81"/>
    </location>
</feature>
<organism evidence="8 9">
    <name type="scientific">Linnemannia exigua</name>
    <dbReference type="NCBI Taxonomy" id="604196"/>
    <lineage>
        <taxon>Eukaryota</taxon>
        <taxon>Fungi</taxon>
        <taxon>Fungi incertae sedis</taxon>
        <taxon>Mucoromycota</taxon>
        <taxon>Mortierellomycotina</taxon>
        <taxon>Mortierellomycetes</taxon>
        <taxon>Mortierellales</taxon>
        <taxon>Mortierellaceae</taxon>
        <taxon>Linnemannia</taxon>
    </lineage>
</organism>
<evidence type="ECO:0000256" key="3">
    <source>
        <dbReference type="ARBA" id="ARBA00022833"/>
    </source>
</evidence>
<feature type="domain" description="LIM zinc-binding" evidence="7">
    <location>
        <begin position="701"/>
        <end position="775"/>
    </location>
</feature>
<dbReference type="EMBL" id="JAAAIL010000181">
    <property type="protein sequence ID" value="KAG0278632.1"/>
    <property type="molecule type" value="Genomic_DNA"/>
</dbReference>
<dbReference type="PROSITE" id="PS00478">
    <property type="entry name" value="LIM_DOMAIN_1"/>
    <property type="match status" value="2"/>
</dbReference>
<dbReference type="Proteomes" id="UP001194580">
    <property type="component" value="Unassembled WGS sequence"/>
</dbReference>
<feature type="domain" description="LIM zinc-binding" evidence="7">
    <location>
        <begin position="621"/>
        <end position="686"/>
    </location>
</feature>
<evidence type="ECO:0000256" key="6">
    <source>
        <dbReference type="SAM" id="MobiDB-lite"/>
    </source>
</evidence>
<feature type="compositionally biased region" description="Basic and acidic residues" evidence="6">
    <location>
        <begin position="524"/>
        <end position="539"/>
    </location>
</feature>
<feature type="compositionally biased region" description="Basic and acidic residues" evidence="6">
    <location>
        <begin position="548"/>
        <end position="575"/>
    </location>
</feature>
<feature type="region of interest" description="Disordered" evidence="6">
    <location>
        <begin position="26"/>
        <end position="622"/>
    </location>
</feature>
<feature type="compositionally biased region" description="Low complexity" evidence="6">
    <location>
        <begin position="26"/>
        <end position="47"/>
    </location>
</feature>
<evidence type="ECO:0000313" key="8">
    <source>
        <dbReference type="EMBL" id="KAG0278632.1"/>
    </source>
</evidence>
<reference evidence="8" key="1">
    <citation type="journal article" date="2020" name="Fungal Divers.">
        <title>Resolving the Mortierellaceae phylogeny through synthesis of multi-gene phylogenetics and phylogenomics.</title>
        <authorList>
            <person name="Vandepol N."/>
            <person name="Liber J."/>
            <person name="Desiro A."/>
            <person name="Na H."/>
            <person name="Kennedy M."/>
            <person name="Barry K."/>
            <person name="Grigoriev I.V."/>
            <person name="Miller A.N."/>
            <person name="O'Donnell K."/>
            <person name="Stajich J.E."/>
            <person name="Bonito G."/>
        </authorList>
    </citation>
    <scope>NUCLEOTIDE SEQUENCE</scope>
    <source>
        <strain evidence="8">NRRL 28262</strain>
    </source>
</reference>
<evidence type="ECO:0000313" key="9">
    <source>
        <dbReference type="Proteomes" id="UP001194580"/>
    </source>
</evidence>
<feature type="compositionally biased region" description="Low complexity" evidence="6">
    <location>
        <begin position="576"/>
        <end position="615"/>
    </location>
</feature>
<feature type="compositionally biased region" description="Polar residues" evidence="6">
    <location>
        <begin position="407"/>
        <end position="419"/>
    </location>
</feature>
<dbReference type="SUPFAM" id="SSF57716">
    <property type="entry name" value="Glucocorticoid receptor-like (DNA-binding domain)"/>
    <property type="match status" value="3"/>
</dbReference>
<dbReference type="GO" id="GO:0003712">
    <property type="term" value="F:transcription coregulator activity"/>
    <property type="evidence" value="ECO:0007669"/>
    <property type="project" value="TreeGrafter"/>
</dbReference>
<feature type="compositionally biased region" description="Polar residues" evidence="6">
    <location>
        <begin position="295"/>
        <end position="305"/>
    </location>
</feature>
<dbReference type="PROSITE" id="PS50023">
    <property type="entry name" value="LIM_DOMAIN_2"/>
    <property type="match status" value="4"/>
</dbReference>
<accession>A0AAD4H9M8</accession>
<evidence type="ECO:0000256" key="5">
    <source>
        <dbReference type="PROSITE-ProRule" id="PRU00125"/>
    </source>
</evidence>
<feature type="compositionally biased region" description="Basic and acidic residues" evidence="6">
    <location>
        <begin position="233"/>
        <end position="247"/>
    </location>
</feature>
<feature type="compositionally biased region" description="Polar residues" evidence="6">
    <location>
        <begin position="201"/>
        <end position="231"/>
    </location>
</feature>
<keyword evidence="9" id="KW-1185">Reference proteome</keyword>
<feature type="compositionally biased region" description="Low complexity" evidence="6">
    <location>
        <begin position="272"/>
        <end position="287"/>
    </location>
</feature>
<gene>
    <name evidence="8" type="ORF">BGZ95_003536</name>
</gene>
<keyword evidence="3 5" id="KW-0862">Zinc</keyword>
<evidence type="ECO:0000256" key="1">
    <source>
        <dbReference type="ARBA" id="ARBA00022723"/>
    </source>
</evidence>
<dbReference type="SMART" id="SM00132">
    <property type="entry name" value="LIM"/>
    <property type="match status" value="4"/>
</dbReference>
<feature type="compositionally biased region" description="Polar residues" evidence="6">
    <location>
        <begin position="257"/>
        <end position="267"/>
    </location>
</feature>
<dbReference type="CDD" id="cd09397">
    <property type="entry name" value="LIM1_UF1"/>
    <property type="match status" value="1"/>
</dbReference>
<dbReference type="PANTHER" id="PTHR24205:SF16">
    <property type="entry name" value="GH01042P-RELATED"/>
    <property type="match status" value="1"/>
</dbReference>
<comment type="caution">
    <text evidence="8">The sequence shown here is derived from an EMBL/GenBank/DDBJ whole genome shotgun (WGS) entry which is preliminary data.</text>
</comment>
<dbReference type="GO" id="GO:0046872">
    <property type="term" value="F:metal ion binding"/>
    <property type="evidence" value="ECO:0007669"/>
    <property type="project" value="UniProtKB-KW"/>
</dbReference>
<protein>
    <recommendedName>
        <fullName evidence="7">LIM zinc-binding domain-containing protein</fullName>
    </recommendedName>
</protein>
<feature type="compositionally biased region" description="Polar residues" evidence="6">
    <location>
        <begin position="175"/>
        <end position="194"/>
    </location>
</feature>
<evidence type="ECO:0000256" key="2">
    <source>
        <dbReference type="ARBA" id="ARBA00022737"/>
    </source>
</evidence>
<dbReference type="AlphaFoldDB" id="A0AAD4H9M8"/>
<name>A0AAD4H9M8_9FUNG</name>
<dbReference type="InterPro" id="IPR001781">
    <property type="entry name" value="Znf_LIM"/>
</dbReference>
<proteinExistence type="predicted"/>
<dbReference type="Pfam" id="PF00412">
    <property type="entry name" value="LIM"/>
    <property type="match status" value="4"/>
</dbReference>
<keyword evidence="4 5" id="KW-0440">LIM domain</keyword>
<sequence>MSPLRSNNNISSRPALPFLEKYAKMSKAASSTSLSSPPAAPLAQSNSERQDQSSVAYGITQQQQQQYQQYQQQQYQQYQQQPRTPGHYRREQNDYFPPKTPTDDRFAVAAAFAAATSSSSHQHQQQYQDSQPVRSYAMGRSKTPTNTTTPIASESATSSSGYSSPNSSFSSRTSQYTQPALPQKSNARSPSISSVHALGVQGSQGYDYNARSKSSLGNHSGSGQSAYTSSDSANRDRERERMRERANRSAPIPDYGSQYSHHISTPTTPVPVRSGSNASSVSTVASRRANRERSNTMQSEQSEITLRSEPIRLGRLESNSTSDRFRRSDREKELPLTPSSSRSGGSGRRIQDAASAFKTPSPPVSLKEEDEGEATSEVSTKGSSYRPLTPPEIASPIPTRGRRPSIAQPTGRKSTTKGTDQFDALMEDLLQQIDILPTSSSPSSRSSTRHSTRDSTRHSTRSRSRSLVAEGGRVPMDIDNTVAPPTPRLPNFSVVGGGNSSIAADSRSDSPSTISTASARSQQRRLERERSELSEREHANSSPRPRRERSDSGREREREERDKDRESIRDRDRTRSSTSTALSSRSRSAHPTTTAAATTSSSISSSSRSDPRTTAIGGNHHACQGCQYDIRPSESLGSITMDRVGEFHAGCFKCTRCRKLLDSERLAHEFEGRPYCDKDYSRMVEKEREKEKLRIQRRRLPTCAGCDGSIHADETTVYALGQTWHDRHLQCYHCRKPIPQPLPSAASSTGTQPQRGHIEKNGRVYCSADYASLFQTKCRGCNKPVEKEAVSAQDGKLKGKWHTACFGCHTCHRPFPDKSFYVFGDAPYCRRHYHKMNNSLCKTCDEPIEGPCAQTVEGWRFHPHCFSCAECRTPLTDIYYNFENKAYCERDIAVIQRTRNVRAERRRTFFGKV</sequence>
<feature type="compositionally biased region" description="Low complexity" evidence="6">
    <location>
        <begin position="437"/>
        <end position="446"/>
    </location>
</feature>
<dbReference type="Gene3D" id="2.10.110.10">
    <property type="entry name" value="Cysteine Rich Protein"/>
    <property type="match status" value="4"/>
</dbReference>
<keyword evidence="1 5" id="KW-0479">Metal-binding</keyword>
<feature type="compositionally biased region" description="Low complexity" evidence="6">
    <location>
        <begin position="147"/>
        <end position="174"/>
    </location>
</feature>
<feature type="compositionally biased region" description="Low complexity" evidence="6">
    <location>
        <begin position="109"/>
        <end position="131"/>
    </location>
</feature>
<dbReference type="PANTHER" id="PTHR24205">
    <property type="entry name" value="FOUR AND A HALF LIM DOMAINS PROTEIN"/>
    <property type="match status" value="1"/>
</dbReference>
<feature type="domain" description="LIM zinc-binding" evidence="7">
    <location>
        <begin position="776"/>
        <end position="839"/>
    </location>
</feature>